<dbReference type="Gene3D" id="3.40.50.1820">
    <property type="entry name" value="alpha/beta hydrolase"/>
    <property type="match status" value="1"/>
</dbReference>
<dbReference type="Proteomes" id="UP001281305">
    <property type="component" value="Chromosome"/>
</dbReference>
<organism evidence="2 3">
    <name type="scientific">Roseovarius rhodophyticola</name>
    <dbReference type="NCBI Taxonomy" id="3080827"/>
    <lineage>
        <taxon>Bacteria</taxon>
        <taxon>Pseudomonadati</taxon>
        <taxon>Pseudomonadota</taxon>
        <taxon>Alphaproteobacteria</taxon>
        <taxon>Rhodobacterales</taxon>
        <taxon>Roseobacteraceae</taxon>
        <taxon>Roseovarius</taxon>
    </lineage>
</organism>
<protein>
    <submittedName>
        <fullName evidence="2">Alpha/beta hydrolase</fullName>
    </submittedName>
</protein>
<dbReference type="GO" id="GO:0016787">
    <property type="term" value="F:hydrolase activity"/>
    <property type="evidence" value="ECO:0007669"/>
    <property type="project" value="UniProtKB-KW"/>
</dbReference>
<dbReference type="InterPro" id="IPR000073">
    <property type="entry name" value="AB_hydrolase_1"/>
</dbReference>
<dbReference type="PRINTS" id="PR00111">
    <property type="entry name" value="ABHYDROLASE"/>
</dbReference>
<name>A0ABZ2TG12_9RHOB</name>
<dbReference type="InterPro" id="IPR050266">
    <property type="entry name" value="AB_hydrolase_sf"/>
</dbReference>
<gene>
    <name evidence="2" type="ORF">RZS32_001730</name>
</gene>
<dbReference type="SUPFAM" id="SSF53474">
    <property type="entry name" value="alpha/beta-Hydrolases"/>
    <property type="match status" value="1"/>
</dbReference>
<reference evidence="2 3" key="1">
    <citation type="submission" date="2024-02" db="EMBL/GenBank/DDBJ databases">
        <title>Roseovarius strain W115 nov., isolated from a marine algae.</title>
        <authorList>
            <person name="Lee M.W."/>
            <person name="Lee J.K."/>
            <person name="Kim J.M."/>
            <person name="Choi D.G."/>
            <person name="Baek J.H."/>
            <person name="Bayburt H."/>
            <person name="Jung J.J."/>
            <person name="Han D.M."/>
            <person name="Jeon C.O."/>
        </authorList>
    </citation>
    <scope>NUCLEOTIDE SEQUENCE [LARGE SCALE GENOMIC DNA]</scope>
    <source>
        <strain evidence="2 3">W115</strain>
    </source>
</reference>
<dbReference type="EMBL" id="CP146606">
    <property type="protein sequence ID" value="WYK18632.1"/>
    <property type="molecule type" value="Genomic_DNA"/>
</dbReference>
<sequence length="237" mass="26224">MTPLVFVHGFMGGSDQWQKQDTLGVGRDLIRVDLPGFGKNAHLPPVNSIADFANWVLSEITVERFDLLGHSMGGMIVQEMVRRAPERVERLILYGTGAVGVLPGRFEPIETSMHRAKDEGANATARRIAATWFLQREKAEPYPECAAIAEASTLPAILAGLEAMQNWSGVDHLPQIACPTLIVWGDSDRTYAWPQIEQLWQDIPTSNLAVIPNAAHAVHMERPRLFNQLIEGFLAHA</sequence>
<accession>A0ABZ2TG12</accession>
<dbReference type="Pfam" id="PF00561">
    <property type="entry name" value="Abhydrolase_1"/>
    <property type="match status" value="1"/>
</dbReference>
<evidence type="ECO:0000313" key="2">
    <source>
        <dbReference type="EMBL" id="WYK18632.1"/>
    </source>
</evidence>
<dbReference type="PANTHER" id="PTHR43798">
    <property type="entry name" value="MONOACYLGLYCEROL LIPASE"/>
    <property type="match status" value="1"/>
</dbReference>
<evidence type="ECO:0000259" key="1">
    <source>
        <dbReference type="Pfam" id="PF00561"/>
    </source>
</evidence>
<keyword evidence="2" id="KW-0378">Hydrolase</keyword>
<feature type="domain" description="AB hydrolase-1" evidence="1">
    <location>
        <begin position="3"/>
        <end position="223"/>
    </location>
</feature>
<keyword evidence="3" id="KW-1185">Reference proteome</keyword>
<dbReference type="InterPro" id="IPR029058">
    <property type="entry name" value="AB_hydrolase_fold"/>
</dbReference>
<evidence type="ECO:0000313" key="3">
    <source>
        <dbReference type="Proteomes" id="UP001281305"/>
    </source>
</evidence>
<proteinExistence type="predicted"/>
<dbReference type="RefSeq" id="WP_317055313.1">
    <property type="nucleotide sequence ID" value="NZ_CP146606.1"/>
</dbReference>